<reference evidence="1 2" key="1">
    <citation type="submission" date="2023-12" db="EMBL/GenBank/DDBJ databases">
        <title>A high-quality genome assembly for Dillenia turbinata (Dilleniales).</title>
        <authorList>
            <person name="Chanderbali A."/>
        </authorList>
    </citation>
    <scope>NUCLEOTIDE SEQUENCE [LARGE SCALE GENOMIC DNA]</scope>
    <source>
        <strain evidence="1">LSX21</strain>
        <tissue evidence="1">Leaf</tissue>
    </source>
</reference>
<dbReference type="EMBL" id="JBAMMX010000026">
    <property type="protein sequence ID" value="KAK6914431.1"/>
    <property type="molecule type" value="Genomic_DNA"/>
</dbReference>
<dbReference type="Proteomes" id="UP001370490">
    <property type="component" value="Unassembled WGS sequence"/>
</dbReference>
<keyword evidence="2" id="KW-1185">Reference proteome</keyword>
<proteinExistence type="predicted"/>
<dbReference type="GO" id="GO:0009658">
    <property type="term" value="P:chloroplast organization"/>
    <property type="evidence" value="ECO:0007669"/>
    <property type="project" value="InterPro"/>
</dbReference>
<evidence type="ECO:0000313" key="1">
    <source>
        <dbReference type="EMBL" id="KAK6914431.1"/>
    </source>
</evidence>
<dbReference type="InterPro" id="IPR044701">
    <property type="entry name" value="MRL7/MRL7L"/>
</dbReference>
<sequence>MLQLLANYPLVFDEDDPDWPEDADGWGFKLGQFFDQITTKNVRKADDDYNYDGEMITIFAQSKISPLPNGKKHRSRISISPLIVLVHNRYKRLPLPRLDLVSALQVSVFPEVIFTKAGKILSGEKVMRSAVELSKMMAFFYYEAAKPPYLTSIDDRQALIPSVSNTINCTNRIHYLQLSK</sequence>
<dbReference type="GO" id="GO:0009570">
    <property type="term" value="C:chloroplast stroma"/>
    <property type="evidence" value="ECO:0007669"/>
    <property type="project" value="TreeGrafter"/>
</dbReference>
<protein>
    <submittedName>
        <fullName evidence="1">Uncharacterized protein</fullName>
    </submittedName>
</protein>
<dbReference type="PANTHER" id="PTHR34669">
    <property type="entry name" value="THIOREDOXIN-LIKE FOLD DOMAIN-CONTAINING PROTEIN MRL7L, CHLOROPLASTIC"/>
    <property type="match status" value="1"/>
</dbReference>
<comment type="caution">
    <text evidence="1">The sequence shown here is derived from an EMBL/GenBank/DDBJ whole genome shotgun (WGS) entry which is preliminary data.</text>
</comment>
<name>A0AAN8YVE2_9MAGN</name>
<dbReference type="PANTHER" id="PTHR34669:SF1">
    <property type="entry name" value="THIOREDOXIN-LIKE FOLD DOMAIN-CONTAINING PROTEIN MRL7L, CHLOROPLASTIC"/>
    <property type="match status" value="1"/>
</dbReference>
<dbReference type="GO" id="GO:0006355">
    <property type="term" value="P:regulation of DNA-templated transcription"/>
    <property type="evidence" value="ECO:0007669"/>
    <property type="project" value="InterPro"/>
</dbReference>
<organism evidence="1 2">
    <name type="scientific">Dillenia turbinata</name>
    <dbReference type="NCBI Taxonomy" id="194707"/>
    <lineage>
        <taxon>Eukaryota</taxon>
        <taxon>Viridiplantae</taxon>
        <taxon>Streptophyta</taxon>
        <taxon>Embryophyta</taxon>
        <taxon>Tracheophyta</taxon>
        <taxon>Spermatophyta</taxon>
        <taxon>Magnoliopsida</taxon>
        <taxon>eudicotyledons</taxon>
        <taxon>Gunneridae</taxon>
        <taxon>Pentapetalae</taxon>
        <taxon>Dilleniales</taxon>
        <taxon>Dilleniaceae</taxon>
        <taxon>Dillenia</taxon>
    </lineage>
</organism>
<evidence type="ECO:0000313" key="2">
    <source>
        <dbReference type="Proteomes" id="UP001370490"/>
    </source>
</evidence>
<accession>A0AAN8YVE2</accession>
<dbReference type="AlphaFoldDB" id="A0AAN8YVE2"/>
<gene>
    <name evidence="1" type="ORF">RJ641_021752</name>
</gene>